<evidence type="ECO:0000259" key="1">
    <source>
        <dbReference type="Pfam" id="PF04127"/>
    </source>
</evidence>
<dbReference type="GO" id="GO:0015941">
    <property type="term" value="P:pantothenate catabolic process"/>
    <property type="evidence" value="ECO:0007669"/>
    <property type="project" value="InterPro"/>
</dbReference>
<dbReference type="GO" id="GO:0004632">
    <property type="term" value="F:phosphopantothenate--cysteine ligase activity"/>
    <property type="evidence" value="ECO:0007669"/>
    <property type="project" value="InterPro"/>
</dbReference>
<dbReference type="InterPro" id="IPR005252">
    <property type="entry name" value="CoaBC"/>
</dbReference>
<protein>
    <recommendedName>
        <fullName evidence="1">DNA/pantothenate metabolism flavoprotein C-terminal domain-containing protein</fullName>
    </recommendedName>
</protein>
<evidence type="ECO:0000313" key="2">
    <source>
        <dbReference type="EMBL" id="GAH81969.1"/>
    </source>
</evidence>
<dbReference type="SUPFAM" id="SSF102645">
    <property type="entry name" value="CoaB-like"/>
    <property type="match status" value="1"/>
</dbReference>
<organism evidence="2">
    <name type="scientific">marine sediment metagenome</name>
    <dbReference type="NCBI Taxonomy" id="412755"/>
    <lineage>
        <taxon>unclassified sequences</taxon>
        <taxon>metagenomes</taxon>
        <taxon>ecological metagenomes</taxon>
    </lineage>
</organism>
<sequence length="229" mass="24260">AETETIISTIKQVLGRSGDLAGKRIVVTAAGTQEPIDPVRHIGNRSSGKMGYAVAEAARDRGATVSLITAPTFLPEPAGIEVVHIRTAAEMKGAVAKAIAQTDALVMAAAVADYQPRSVAREKIKKEAAGLTLELIRTPDILTEVKGNFLKVGFAAESEDVVANARQKLEKKQLDIIVANDITATDSGFGVDTNKVTLISRDGKVENLPLLTKREVADKILDRVVGLLA</sequence>
<dbReference type="InterPro" id="IPR035929">
    <property type="entry name" value="CoaB-like_sf"/>
</dbReference>
<dbReference type="GO" id="GO:0004633">
    <property type="term" value="F:phosphopantothenoylcysteine decarboxylase activity"/>
    <property type="evidence" value="ECO:0007669"/>
    <property type="project" value="InterPro"/>
</dbReference>
<dbReference type="Pfam" id="PF04127">
    <property type="entry name" value="DFP"/>
    <property type="match status" value="1"/>
</dbReference>
<dbReference type="GO" id="GO:0010181">
    <property type="term" value="F:FMN binding"/>
    <property type="evidence" value="ECO:0007669"/>
    <property type="project" value="InterPro"/>
</dbReference>
<proteinExistence type="predicted"/>
<comment type="caution">
    <text evidence="2">The sequence shown here is derived from an EMBL/GenBank/DDBJ whole genome shotgun (WGS) entry which is preliminary data.</text>
</comment>
<feature type="non-terminal residue" evidence="2">
    <location>
        <position position="1"/>
    </location>
</feature>
<dbReference type="AlphaFoldDB" id="X1JUN5"/>
<feature type="non-terminal residue" evidence="2">
    <location>
        <position position="229"/>
    </location>
</feature>
<accession>X1JUN5</accession>
<name>X1JUN5_9ZZZZ</name>
<dbReference type="Gene3D" id="3.40.50.10300">
    <property type="entry name" value="CoaB-like"/>
    <property type="match status" value="1"/>
</dbReference>
<reference evidence="2" key="1">
    <citation type="journal article" date="2014" name="Front. Microbiol.">
        <title>High frequency of phylogenetically diverse reductive dehalogenase-homologous genes in deep subseafloor sedimentary metagenomes.</title>
        <authorList>
            <person name="Kawai M."/>
            <person name="Futagami T."/>
            <person name="Toyoda A."/>
            <person name="Takaki Y."/>
            <person name="Nishi S."/>
            <person name="Hori S."/>
            <person name="Arai W."/>
            <person name="Tsubouchi T."/>
            <person name="Morono Y."/>
            <person name="Uchiyama I."/>
            <person name="Ito T."/>
            <person name="Fujiyama A."/>
            <person name="Inagaki F."/>
            <person name="Takami H."/>
        </authorList>
    </citation>
    <scope>NUCLEOTIDE SEQUENCE</scope>
    <source>
        <strain evidence="2">Expedition CK06-06</strain>
    </source>
</reference>
<feature type="domain" description="DNA/pantothenate metabolism flavoprotein C-terminal" evidence="1">
    <location>
        <begin position="20"/>
        <end position="225"/>
    </location>
</feature>
<gene>
    <name evidence="2" type="ORF">S03H2_63078</name>
</gene>
<dbReference type="GO" id="GO:0015937">
    <property type="term" value="P:coenzyme A biosynthetic process"/>
    <property type="evidence" value="ECO:0007669"/>
    <property type="project" value="InterPro"/>
</dbReference>
<dbReference type="EMBL" id="BARU01040837">
    <property type="protein sequence ID" value="GAH81969.1"/>
    <property type="molecule type" value="Genomic_DNA"/>
</dbReference>
<dbReference type="NCBIfam" id="TIGR00521">
    <property type="entry name" value="coaBC_dfp"/>
    <property type="match status" value="1"/>
</dbReference>
<dbReference type="InterPro" id="IPR007085">
    <property type="entry name" value="DNA/pantothenate-metab_flavo_C"/>
</dbReference>